<name>A0A9Q0QXW9_9MAGN</name>
<keyword evidence="2" id="KW-1185">Reference proteome</keyword>
<dbReference type="Proteomes" id="UP001141806">
    <property type="component" value="Unassembled WGS sequence"/>
</dbReference>
<proteinExistence type="predicted"/>
<dbReference type="OrthoDB" id="688758at2759"/>
<evidence type="ECO:0000313" key="1">
    <source>
        <dbReference type="EMBL" id="KAJ4976150.1"/>
    </source>
</evidence>
<reference evidence="1" key="1">
    <citation type="journal article" date="2023" name="Plant J.">
        <title>The genome of the king protea, Protea cynaroides.</title>
        <authorList>
            <person name="Chang J."/>
            <person name="Duong T.A."/>
            <person name="Schoeman C."/>
            <person name="Ma X."/>
            <person name="Roodt D."/>
            <person name="Barker N."/>
            <person name="Li Z."/>
            <person name="Van de Peer Y."/>
            <person name="Mizrachi E."/>
        </authorList>
    </citation>
    <scope>NUCLEOTIDE SEQUENCE</scope>
    <source>
        <tissue evidence="1">Young leaves</tissue>
    </source>
</reference>
<gene>
    <name evidence="1" type="ORF">NE237_001256</name>
</gene>
<protein>
    <submittedName>
        <fullName evidence="1">Uncharacterized protein</fullName>
    </submittedName>
</protein>
<dbReference type="EMBL" id="JAMYWD010000003">
    <property type="protein sequence ID" value="KAJ4976150.1"/>
    <property type="molecule type" value="Genomic_DNA"/>
</dbReference>
<dbReference type="AlphaFoldDB" id="A0A9Q0QXW9"/>
<accession>A0A9Q0QXW9</accession>
<evidence type="ECO:0000313" key="2">
    <source>
        <dbReference type="Proteomes" id="UP001141806"/>
    </source>
</evidence>
<organism evidence="1 2">
    <name type="scientific">Protea cynaroides</name>
    <dbReference type="NCBI Taxonomy" id="273540"/>
    <lineage>
        <taxon>Eukaryota</taxon>
        <taxon>Viridiplantae</taxon>
        <taxon>Streptophyta</taxon>
        <taxon>Embryophyta</taxon>
        <taxon>Tracheophyta</taxon>
        <taxon>Spermatophyta</taxon>
        <taxon>Magnoliopsida</taxon>
        <taxon>Proteales</taxon>
        <taxon>Proteaceae</taxon>
        <taxon>Protea</taxon>
    </lineage>
</organism>
<comment type="caution">
    <text evidence="1">The sequence shown here is derived from an EMBL/GenBank/DDBJ whole genome shotgun (WGS) entry which is preliminary data.</text>
</comment>
<sequence length="103" mass="10770">MPDHLIPVATAAGSDYNLNFSISSGLGGFNRGTLQSNSPSSLPHLQRFSSPIDGPSVPFFIGTAASAGPVENHHFLSGGFDGRLHLNYGDGCRQSDLKGKGKN</sequence>